<dbReference type="PANTHER" id="PTHR43581">
    <property type="entry name" value="ATP/GTP PHOSPHATASE"/>
    <property type="match status" value="1"/>
</dbReference>
<dbReference type="EMBL" id="WIVW01000039">
    <property type="protein sequence ID" value="MQU28755.1"/>
    <property type="molecule type" value="Genomic_DNA"/>
</dbReference>
<dbReference type="Gene3D" id="3.40.50.300">
    <property type="entry name" value="P-loop containing nucleotide triphosphate hydrolases"/>
    <property type="match status" value="2"/>
</dbReference>
<dbReference type="Pfam" id="PF20469">
    <property type="entry name" value="OLD-like_TOPRIM"/>
    <property type="match status" value="1"/>
</dbReference>
<reference evidence="3 4" key="1">
    <citation type="submission" date="2019-10" db="EMBL/GenBank/DDBJ databases">
        <title>Evaluation of single-gene subtyping targets for Pseudomonas.</title>
        <authorList>
            <person name="Reichler S.J."/>
            <person name="Orsi R.H."/>
            <person name="Wiedmann M."/>
            <person name="Martin N.H."/>
            <person name="Murphy S.I."/>
        </authorList>
    </citation>
    <scope>NUCLEOTIDE SEQUENCE [LARGE SCALE GENOMIC DNA]</scope>
    <source>
        <strain evidence="3 4">FSL R10-1984</strain>
    </source>
</reference>
<dbReference type="InterPro" id="IPR027417">
    <property type="entry name" value="P-loop_NTPase"/>
</dbReference>
<gene>
    <name evidence="3" type="ORF">GHO29_20005</name>
</gene>
<feature type="domain" description="ATPase AAA-type core" evidence="1">
    <location>
        <begin position="248"/>
        <end position="324"/>
    </location>
</feature>
<dbReference type="GO" id="GO:0005524">
    <property type="term" value="F:ATP binding"/>
    <property type="evidence" value="ECO:0007669"/>
    <property type="project" value="InterPro"/>
</dbReference>
<comment type="caution">
    <text evidence="3">The sequence shown here is derived from an EMBL/GenBank/DDBJ whole genome shotgun (WGS) entry which is preliminary data.</text>
</comment>
<feature type="domain" description="OLD protein-like TOPRIM" evidence="2">
    <location>
        <begin position="368"/>
        <end position="437"/>
    </location>
</feature>
<protein>
    <submittedName>
        <fullName evidence="3">AAA family ATPase</fullName>
    </submittedName>
</protein>
<evidence type="ECO:0000259" key="1">
    <source>
        <dbReference type="Pfam" id="PF13304"/>
    </source>
</evidence>
<dbReference type="InterPro" id="IPR034139">
    <property type="entry name" value="TOPRIM_OLD"/>
</dbReference>
<dbReference type="SUPFAM" id="SSF52540">
    <property type="entry name" value="P-loop containing nucleoside triphosphate hydrolases"/>
    <property type="match status" value="1"/>
</dbReference>
<dbReference type="GO" id="GO:0016887">
    <property type="term" value="F:ATP hydrolysis activity"/>
    <property type="evidence" value="ECO:0007669"/>
    <property type="project" value="InterPro"/>
</dbReference>
<dbReference type="Proteomes" id="UP000437970">
    <property type="component" value="Unassembled WGS sequence"/>
</dbReference>
<sequence length="575" mass="62592">MRIVSVDIEHFRGIESLHWSPAPGMNCLIGPGDSTKTSILDAIELCLNPKPYTLADDCDFYNLDTSQPVNIMVTLVDLPTEFLSEDRYGMQLRGWNAETLSVEDEPNEGLDYALTLRVTIDASLEARWSVYNDRVIAAEKDPPTLRYKDWKLLSVTRLGPYAERHLAWGRSSVLTQVGEATSGYSLQLADAGRAARKAFGDTNQNIFKSVTDRVKVLSKQFSVPVRGAYTAALDVDGVNITAGGISLHDGGLPLRMLGTGSSRLIVSALQHEVGHQHISMIDEVEFGLEPHRIARLLKFLKTSPAADGVNQAQIFITTHSPVVICELKAEDIFSVRSSAGVTHVKSISAAVLKLDTAQRHLRGAPEAFLARRIVVGEGRTEQGIVRGLDSCWVERGKDSLAAQGVVAVNGSGKDSAPVIAEHLCDLGYEVLLLLDSDEPPNAAAMARALAKGASCLQWPGQYSTEERLFIDLPWDGVKAAVQYASECASTDSILSGINKTLKALEIDQVGDLALPPARDEPSFRLALGKTAKRESWFKDITRGEGLGEIIAKHFPPNDTTPFANIISDLRKWIDA</sequence>
<accession>A0A7X1Y3M1</accession>
<dbReference type="AlphaFoldDB" id="A0A7X1Y3M1"/>
<evidence type="ECO:0000313" key="3">
    <source>
        <dbReference type="EMBL" id="MQU28755.1"/>
    </source>
</evidence>
<name>A0A7X1Y3M1_9PSED</name>
<organism evidence="3 4">
    <name type="scientific">Pseudomonas helleri</name>
    <dbReference type="NCBI Taxonomy" id="1608996"/>
    <lineage>
        <taxon>Bacteria</taxon>
        <taxon>Pseudomonadati</taxon>
        <taxon>Pseudomonadota</taxon>
        <taxon>Gammaproteobacteria</taxon>
        <taxon>Pseudomonadales</taxon>
        <taxon>Pseudomonadaceae</taxon>
        <taxon>Pseudomonas</taxon>
    </lineage>
</organism>
<dbReference type="InterPro" id="IPR003959">
    <property type="entry name" value="ATPase_AAA_core"/>
</dbReference>
<dbReference type="PANTHER" id="PTHR43581:SF4">
    <property type="entry name" value="ATP_GTP PHOSPHATASE"/>
    <property type="match status" value="1"/>
</dbReference>
<dbReference type="Pfam" id="PF13304">
    <property type="entry name" value="AAA_21"/>
    <property type="match status" value="1"/>
</dbReference>
<dbReference type="RefSeq" id="WP_094991497.1">
    <property type="nucleotide sequence ID" value="NZ_WIVW01000039.1"/>
</dbReference>
<evidence type="ECO:0000259" key="2">
    <source>
        <dbReference type="Pfam" id="PF20469"/>
    </source>
</evidence>
<proteinExistence type="predicted"/>
<dbReference type="InterPro" id="IPR051396">
    <property type="entry name" value="Bact_Antivir_Def_Nuclease"/>
</dbReference>
<evidence type="ECO:0000313" key="4">
    <source>
        <dbReference type="Proteomes" id="UP000437970"/>
    </source>
</evidence>